<gene>
    <name evidence="1" type="ORF">C8D88_102223</name>
</gene>
<protein>
    <submittedName>
        <fullName evidence="1">Uncharacterized protein</fullName>
    </submittedName>
</protein>
<dbReference type="Proteomes" id="UP000246005">
    <property type="component" value="Unassembled WGS sequence"/>
</dbReference>
<proteinExistence type="predicted"/>
<evidence type="ECO:0000313" key="1">
    <source>
        <dbReference type="EMBL" id="PWK88955.1"/>
    </source>
</evidence>
<dbReference type="EMBL" id="QGHB01000002">
    <property type="protein sequence ID" value="PWK88955.1"/>
    <property type="molecule type" value="Genomic_DNA"/>
</dbReference>
<dbReference type="RefSeq" id="WP_109633691.1">
    <property type="nucleotide sequence ID" value="NZ_QGHB01000002.1"/>
</dbReference>
<name>A0A316IP82_9PSEU</name>
<evidence type="ECO:0000313" key="2">
    <source>
        <dbReference type="Proteomes" id="UP000246005"/>
    </source>
</evidence>
<sequence>MSFKDNLLQDLMSEHGPALAELPEQRTRRSARPVLAAAGVLAVAGAATVALTTGGNAPEAYAVTKNPDGSVTVTIRDIKGVDAANAKLREYGIRAKAVPMSTICAELDESKIGTFVAVPRITDGSVTMAPNDVPEGYTVLLGISNMPNRVNGLGFTGPIRNPAPDCLREVGN</sequence>
<organism evidence="1 2">
    <name type="scientific">Lentzea atacamensis</name>
    <dbReference type="NCBI Taxonomy" id="531938"/>
    <lineage>
        <taxon>Bacteria</taxon>
        <taxon>Bacillati</taxon>
        <taxon>Actinomycetota</taxon>
        <taxon>Actinomycetes</taxon>
        <taxon>Pseudonocardiales</taxon>
        <taxon>Pseudonocardiaceae</taxon>
        <taxon>Lentzea</taxon>
    </lineage>
</organism>
<reference evidence="1 2" key="1">
    <citation type="submission" date="2018-05" db="EMBL/GenBank/DDBJ databases">
        <title>Genomic Encyclopedia of Type Strains, Phase IV (KMG-IV): sequencing the most valuable type-strain genomes for metagenomic binning, comparative biology and taxonomic classification.</title>
        <authorList>
            <person name="Goeker M."/>
        </authorList>
    </citation>
    <scope>NUCLEOTIDE SEQUENCE [LARGE SCALE GENOMIC DNA]</scope>
    <source>
        <strain evidence="1 2">DSM 45480</strain>
    </source>
</reference>
<dbReference type="AlphaFoldDB" id="A0A316IP82"/>
<comment type="caution">
    <text evidence="1">The sequence shown here is derived from an EMBL/GenBank/DDBJ whole genome shotgun (WGS) entry which is preliminary data.</text>
</comment>
<accession>A0A316IP82</accession>